<protein>
    <recommendedName>
        <fullName evidence="1">ChrR-like cupin domain-containing protein</fullName>
    </recommendedName>
</protein>
<dbReference type="AlphaFoldDB" id="A0A160TU02"/>
<dbReference type="Pfam" id="PF12973">
    <property type="entry name" value="Cupin_7"/>
    <property type="match status" value="1"/>
</dbReference>
<feature type="domain" description="ChrR-like cupin" evidence="1">
    <location>
        <begin position="21"/>
        <end position="110"/>
    </location>
</feature>
<dbReference type="PANTHER" id="PTHR40112:SF1">
    <property type="entry name" value="H2HPP ISOMERASE"/>
    <property type="match status" value="1"/>
</dbReference>
<dbReference type="Gene3D" id="2.60.120.10">
    <property type="entry name" value="Jelly Rolls"/>
    <property type="match status" value="1"/>
</dbReference>
<reference evidence="2" key="1">
    <citation type="submission" date="2015-10" db="EMBL/GenBank/DDBJ databases">
        <authorList>
            <person name="Gilbert D.G."/>
        </authorList>
    </citation>
    <scope>NUCLEOTIDE SEQUENCE</scope>
</reference>
<dbReference type="InterPro" id="IPR025979">
    <property type="entry name" value="ChrR-like_cupin_dom"/>
</dbReference>
<dbReference type="CDD" id="cd02237">
    <property type="entry name" value="cupin_DAD_ChrR"/>
    <property type="match status" value="1"/>
</dbReference>
<sequence length="142" mass="15656">MTALTPNIAAHQDLSQFASRFVDVEALAWQPSKFDGVEFKTLLIDPDTGILTALVRMAPGAILPDHEHVEIEQSYILSGRLVDEDGEVTAGDFVWRPSGSRHSAYAPDGALILGIFLKPNRFYNSDGSQTDMLGRDYDTTWS</sequence>
<dbReference type="SUPFAM" id="SSF51182">
    <property type="entry name" value="RmlC-like cupins"/>
    <property type="match status" value="1"/>
</dbReference>
<dbReference type="InterPro" id="IPR052535">
    <property type="entry name" value="Bacilysin_H2HPP_isomerase"/>
</dbReference>
<accession>A0A160TU02</accession>
<dbReference type="InterPro" id="IPR014710">
    <property type="entry name" value="RmlC-like_jellyroll"/>
</dbReference>
<evidence type="ECO:0000313" key="2">
    <source>
        <dbReference type="EMBL" id="CUS52731.1"/>
    </source>
</evidence>
<name>A0A160TU02_9ZZZZ</name>
<dbReference type="InterPro" id="IPR011051">
    <property type="entry name" value="RmlC_Cupin_sf"/>
</dbReference>
<proteinExistence type="predicted"/>
<evidence type="ECO:0000259" key="1">
    <source>
        <dbReference type="Pfam" id="PF12973"/>
    </source>
</evidence>
<dbReference type="PANTHER" id="PTHR40112">
    <property type="entry name" value="H2HPP ISOMERASE"/>
    <property type="match status" value="1"/>
</dbReference>
<dbReference type="EMBL" id="CZRL01000086">
    <property type="protein sequence ID" value="CUS52731.1"/>
    <property type="molecule type" value="Genomic_DNA"/>
</dbReference>
<gene>
    <name evidence="2" type="ORF">MGWOODY_XGa608</name>
</gene>
<organism evidence="2">
    <name type="scientific">hydrothermal vent metagenome</name>
    <dbReference type="NCBI Taxonomy" id="652676"/>
    <lineage>
        <taxon>unclassified sequences</taxon>
        <taxon>metagenomes</taxon>
        <taxon>ecological metagenomes</taxon>
    </lineage>
</organism>